<feature type="domain" description="Protein FecR C-terminal" evidence="3">
    <location>
        <begin position="318"/>
        <end position="387"/>
    </location>
</feature>
<dbReference type="InterPro" id="IPR012373">
    <property type="entry name" value="Ferrdict_sens_TM"/>
</dbReference>
<protein>
    <submittedName>
        <fullName evidence="4">DUF4974 domain-containing protein</fullName>
    </submittedName>
</protein>
<proteinExistence type="predicted"/>
<dbReference type="PANTHER" id="PTHR30273">
    <property type="entry name" value="PERIPLASMIC SIGNAL SENSOR AND SIGMA FACTOR ACTIVATOR FECR-RELATED"/>
    <property type="match status" value="1"/>
</dbReference>
<dbReference type="PANTHER" id="PTHR30273:SF2">
    <property type="entry name" value="PROTEIN FECR"/>
    <property type="match status" value="1"/>
</dbReference>
<dbReference type="Pfam" id="PF04773">
    <property type="entry name" value="FecR"/>
    <property type="match status" value="1"/>
</dbReference>
<feature type="transmembrane region" description="Helical" evidence="1">
    <location>
        <begin position="83"/>
        <end position="101"/>
    </location>
</feature>
<keyword evidence="5" id="KW-1185">Reference proteome</keyword>
<dbReference type="Gene3D" id="3.55.50.30">
    <property type="match status" value="1"/>
</dbReference>
<evidence type="ECO:0000313" key="4">
    <source>
        <dbReference type="EMBL" id="UNY98774.1"/>
    </source>
</evidence>
<evidence type="ECO:0000256" key="1">
    <source>
        <dbReference type="SAM" id="Phobius"/>
    </source>
</evidence>
<keyword evidence="1" id="KW-1133">Transmembrane helix</keyword>
<sequence>MDQKIEKILVKYLMNAADIDDLEILSNWLKKEENKQIFKNHVKINYVMDSNFNEFDVVSAKEEYLQKIRLKKRRDRKLKTYNALRNAAAVIAIGFASVYLLNEFAFKEATAYGTSTVVNSQIEPGTDKATLTLEDGSQIALEKGSSLQTQNANSNGEEIVYEADKKRGKEVVYNYLTIPRGGQFHVVLSDGTEVWLNSESQLKYPVAFIDGESREVELIYGEAYFDVSPSTAHKGARFKVFNQSQEVEVLGTEFNIKAYKEETNIYTTLVEGKVTVNFGDQQQKLLPNQQSVTNIDQKDIEVRNVDVYGETSWRKGLFSFKSKSLKEIMTVISRWYDVEVIFENSELENAMFNGVLKKDQSLEVLLKAINKTNLISAYEIKEDKVIIK</sequence>
<dbReference type="Pfam" id="PF16344">
    <property type="entry name" value="FecR_C"/>
    <property type="match status" value="1"/>
</dbReference>
<feature type="domain" description="FecR protein" evidence="2">
    <location>
        <begin position="179"/>
        <end position="274"/>
    </location>
</feature>
<evidence type="ECO:0000313" key="5">
    <source>
        <dbReference type="Proteomes" id="UP000829476"/>
    </source>
</evidence>
<dbReference type="Proteomes" id="UP000829476">
    <property type="component" value="Chromosome"/>
</dbReference>
<evidence type="ECO:0000259" key="3">
    <source>
        <dbReference type="Pfam" id="PF16344"/>
    </source>
</evidence>
<dbReference type="Gene3D" id="2.60.120.1440">
    <property type="match status" value="1"/>
</dbReference>
<reference evidence="4 5" key="1">
    <citation type="journal article" date="2018" name="Int. J. Syst. Evol. Microbiol.">
        <title>Zhouia spongiae sp. nov., isolated from a marine sponge.</title>
        <authorList>
            <person name="Zhuang L."/>
            <person name="Lin B."/>
            <person name="Qin F."/>
            <person name="Luo L."/>
        </authorList>
    </citation>
    <scope>NUCLEOTIDE SEQUENCE [LARGE SCALE GENOMIC DNA]</scope>
    <source>
        <strain evidence="4 5">HN-Y44</strain>
    </source>
</reference>
<accession>A0ABY3YLR1</accession>
<organism evidence="4 5">
    <name type="scientific">Zhouia spongiae</name>
    <dbReference type="NCBI Taxonomy" id="2202721"/>
    <lineage>
        <taxon>Bacteria</taxon>
        <taxon>Pseudomonadati</taxon>
        <taxon>Bacteroidota</taxon>
        <taxon>Flavobacteriia</taxon>
        <taxon>Flavobacteriales</taxon>
        <taxon>Flavobacteriaceae</taxon>
        <taxon>Zhouia</taxon>
    </lineage>
</organism>
<name>A0ABY3YLR1_9FLAO</name>
<keyword evidence="1" id="KW-0812">Transmembrane</keyword>
<dbReference type="RefSeq" id="WP_242937180.1">
    <property type="nucleotide sequence ID" value="NZ_CP094326.1"/>
</dbReference>
<dbReference type="InterPro" id="IPR006860">
    <property type="entry name" value="FecR"/>
</dbReference>
<gene>
    <name evidence="4" type="ORF">MQE36_00105</name>
</gene>
<dbReference type="InterPro" id="IPR032508">
    <property type="entry name" value="FecR_C"/>
</dbReference>
<keyword evidence="1" id="KW-0472">Membrane</keyword>
<evidence type="ECO:0000259" key="2">
    <source>
        <dbReference type="Pfam" id="PF04773"/>
    </source>
</evidence>
<dbReference type="EMBL" id="CP094326">
    <property type="protein sequence ID" value="UNY98774.1"/>
    <property type="molecule type" value="Genomic_DNA"/>
</dbReference>